<protein>
    <recommendedName>
        <fullName evidence="4">Secreted protein</fullName>
    </recommendedName>
</protein>
<comment type="caution">
    <text evidence="2">The sequence shown here is derived from an EMBL/GenBank/DDBJ whole genome shotgun (WGS) entry which is preliminary data.</text>
</comment>
<dbReference type="EMBL" id="MU251248">
    <property type="protein sequence ID" value="KAG9256270.1"/>
    <property type="molecule type" value="Genomic_DNA"/>
</dbReference>
<gene>
    <name evidence="2" type="ORF">F5Z01DRAFT_503156</name>
</gene>
<evidence type="ECO:0000313" key="2">
    <source>
        <dbReference type="EMBL" id="KAG9256270.1"/>
    </source>
</evidence>
<feature type="signal peptide" evidence="1">
    <location>
        <begin position="1"/>
        <end position="20"/>
    </location>
</feature>
<reference evidence="2" key="1">
    <citation type="journal article" date="2021" name="IMA Fungus">
        <title>Genomic characterization of three marine fungi, including Emericellopsis atlantica sp. nov. with signatures of a generalist lifestyle and marine biomass degradation.</title>
        <authorList>
            <person name="Hagestad O.C."/>
            <person name="Hou L."/>
            <person name="Andersen J.H."/>
            <person name="Hansen E.H."/>
            <person name="Altermark B."/>
            <person name="Li C."/>
            <person name="Kuhnert E."/>
            <person name="Cox R.J."/>
            <person name="Crous P.W."/>
            <person name="Spatafora J.W."/>
            <person name="Lail K."/>
            <person name="Amirebrahimi M."/>
            <person name="Lipzen A."/>
            <person name="Pangilinan J."/>
            <person name="Andreopoulos W."/>
            <person name="Hayes R.D."/>
            <person name="Ng V."/>
            <person name="Grigoriev I.V."/>
            <person name="Jackson S.A."/>
            <person name="Sutton T.D.S."/>
            <person name="Dobson A.D.W."/>
            <person name="Rama T."/>
        </authorList>
    </citation>
    <scope>NUCLEOTIDE SEQUENCE</scope>
    <source>
        <strain evidence="2">TS7</strain>
    </source>
</reference>
<keyword evidence="3" id="KW-1185">Reference proteome</keyword>
<feature type="chain" id="PRO_5040517353" description="Secreted protein" evidence="1">
    <location>
        <begin position="21"/>
        <end position="120"/>
    </location>
</feature>
<evidence type="ECO:0008006" key="4">
    <source>
        <dbReference type="Google" id="ProtNLM"/>
    </source>
</evidence>
<dbReference type="GeneID" id="70291198"/>
<proteinExistence type="predicted"/>
<sequence>MCRIAMFSPLSLFFNQLILSCQPPRSLQGILQQPTRQEFHPRRARDRVAPMKLSHQSYSLTVTCTYFDVNLTMDRIELRSLMIRTGSDAATGTGNFLVTFRAICTKAVRSGSGAAQRHLR</sequence>
<accession>A0A9P7ZQD6</accession>
<dbReference type="AlphaFoldDB" id="A0A9P7ZQD6"/>
<dbReference type="Proteomes" id="UP000887229">
    <property type="component" value="Unassembled WGS sequence"/>
</dbReference>
<name>A0A9P7ZQD6_9HYPO</name>
<evidence type="ECO:0000313" key="3">
    <source>
        <dbReference type="Proteomes" id="UP000887229"/>
    </source>
</evidence>
<dbReference type="RefSeq" id="XP_046120194.1">
    <property type="nucleotide sequence ID" value="XM_046260295.1"/>
</dbReference>
<keyword evidence="1" id="KW-0732">Signal</keyword>
<dbReference type="PROSITE" id="PS51257">
    <property type="entry name" value="PROKAR_LIPOPROTEIN"/>
    <property type="match status" value="1"/>
</dbReference>
<organism evidence="2 3">
    <name type="scientific">Emericellopsis atlantica</name>
    <dbReference type="NCBI Taxonomy" id="2614577"/>
    <lineage>
        <taxon>Eukaryota</taxon>
        <taxon>Fungi</taxon>
        <taxon>Dikarya</taxon>
        <taxon>Ascomycota</taxon>
        <taxon>Pezizomycotina</taxon>
        <taxon>Sordariomycetes</taxon>
        <taxon>Hypocreomycetidae</taxon>
        <taxon>Hypocreales</taxon>
        <taxon>Bionectriaceae</taxon>
        <taxon>Emericellopsis</taxon>
    </lineage>
</organism>
<evidence type="ECO:0000256" key="1">
    <source>
        <dbReference type="SAM" id="SignalP"/>
    </source>
</evidence>